<evidence type="ECO:0000256" key="2">
    <source>
        <dbReference type="SAM" id="SignalP"/>
    </source>
</evidence>
<keyword evidence="2" id="KW-0732">Signal</keyword>
<evidence type="ECO:0000313" key="5">
    <source>
        <dbReference type="Proteomes" id="UP001059295"/>
    </source>
</evidence>
<dbReference type="Pfam" id="PF01476">
    <property type="entry name" value="LysM"/>
    <property type="match status" value="3"/>
</dbReference>
<dbReference type="PANTHER" id="PTHR33734:SF22">
    <property type="entry name" value="MEMBRANE-BOUND LYTIC MUREIN TRANSGLYCOSYLASE D"/>
    <property type="match status" value="1"/>
</dbReference>
<dbReference type="SUPFAM" id="SSF53822">
    <property type="entry name" value="Periplasmic binding protein-like I"/>
    <property type="match status" value="1"/>
</dbReference>
<dbReference type="EMBL" id="CP102294">
    <property type="protein sequence ID" value="UWN57855.1"/>
    <property type="molecule type" value="Genomic_DNA"/>
</dbReference>
<evidence type="ECO:0000313" key="4">
    <source>
        <dbReference type="EMBL" id="UWN57855.1"/>
    </source>
</evidence>
<gene>
    <name evidence="4" type="ORF">NQ491_03485</name>
</gene>
<dbReference type="Gene3D" id="3.40.50.2300">
    <property type="match status" value="1"/>
</dbReference>
<protein>
    <submittedName>
        <fullName evidence="4">LysM peptidoglycan-binding domain-containing protein</fullName>
    </submittedName>
</protein>
<dbReference type="PANTHER" id="PTHR33734">
    <property type="entry name" value="LYSM DOMAIN-CONTAINING GPI-ANCHORED PROTEIN 2"/>
    <property type="match status" value="1"/>
</dbReference>
<accession>A0ABY5V0V2</accession>
<feature type="domain" description="LysM" evidence="3">
    <location>
        <begin position="177"/>
        <end position="221"/>
    </location>
</feature>
<sequence>MKKTAWLLLCILLGFSWARAQTRKSESMVTIAGESYYVHTVEPGETLYSLGKAYGTDEQAIRRNNPHTAEGLKTGQVLKIPVVRQEPQKPLSERKKKRLFEIHTVNQGETAYSISKRYGVGLDVLMEDNEGFDPTHLSIGQQINIRKSSVGSSDHAEIKEQIESYKDALNSVSDRFTHHMVARGETLYSLGKRYGLPVDSIVRYNEANLRDGLKVGSILRIPVAPQSEYPSESDPHAGIPGTGPVFPTDTPPLPDATAGERPVKRFDANAPVRVAMLLPLQADGTPNRQFLEFYQGALLALSDLKGNGVSARLDLFDTGRSVTETQTLLQRPELREADLIVGPVYDETFTPVADFAARYGIPAVSPLGAIESADHSLLFQAAPDAASKYDKLRGLFSDTNNVVVISAAQNDTEFQQEILPLLPGTAHRLHYAKGMGGSALENVLSGDKENVIVVLSSDETTTDAILAYISSIQNSLIARSALNPSIRVVGSSRWARFRNIEKNLFFKLNLRYVTSYHADRGNQRVLNFDRRYIADFGSIPSLYAYRGYDVTKLFVGTVKLHGSDFVRYLNEAELPLLQTPYRFVQKAPGRKFENGEWALVCYNNNYTIEVR</sequence>
<reference evidence="4" key="1">
    <citation type="journal article" date="2022" name="Cell">
        <title>Design, construction, and in vivo augmentation of a complex gut microbiome.</title>
        <authorList>
            <person name="Cheng A.G."/>
            <person name="Ho P.Y."/>
            <person name="Aranda-Diaz A."/>
            <person name="Jain S."/>
            <person name="Yu F.B."/>
            <person name="Meng X."/>
            <person name="Wang M."/>
            <person name="Iakiviak M."/>
            <person name="Nagashima K."/>
            <person name="Zhao A."/>
            <person name="Murugkar P."/>
            <person name="Patil A."/>
            <person name="Atabakhsh K."/>
            <person name="Weakley A."/>
            <person name="Yan J."/>
            <person name="Brumbaugh A.R."/>
            <person name="Higginbottom S."/>
            <person name="Dimas A."/>
            <person name="Shiver A.L."/>
            <person name="Deutschbauer A."/>
            <person name="Neff N."/>
            <person name="Sonnenburg J.L."/>
            <person name="Huang K.C."/>
            <person name="Fischbach M.A."/>
        </authorList>
    </citation>
    <scope>NUCLEOTIDE SEQUENCE</scope>
    <source>
        <strain evidence="4">AP11</strain>
    </source>
</reference>
<dbReference type="SUPFAM" id="SSF54106">
    <property type="entry name" value="LysM domain"/>
    <property type="match status" value="3"/>
</dbReference>
<dbReference type="RefSeq" id="WP_019244704.1">
    <property type="nucleotide sequence ID" value="NZ_CAPH01000003.1"/>
</dbReference>
<dbReference type="InterPro" id="IPR018392">
    <property type="entry name" value="LysM"/>
</dbReference>
<feature type="domain" description="LysM" evidence="3">
    <location>
        <begin position="101"/>
        <end position="145"/>
    </location>
</feature>
<name>A0ABY5V0V2_9BACT</name>
<feature type="region of interest" description="Disordered" evidence="1">
    <location>
        <begin position="226"/>
        <end position="260"/>
    </location>
</feature>
<dbReference type="PROSITE" id="PS51782">
    <property type="entry name" value="LYSM"/>
    <property type="match status" value="3"/>
</dbReference>
<feature type="chain" id="PRO_5047272924" evidence="2">
    <location>
        <begin position="21"/>
        <end position="611"/>
    </location>
</feature>
<dbReference type="InterPro" id="IPR028082">
    <property type="entry name" value="Peripla_BP_I"/>
</dbReference>
<feature type="domain" description="LysM" evidence="3">
    <location>
        <begin position="37"/>
        <end position="80"/>
    </location>
</feature>
<evidence type="ECO:0000256" key="1">
    <source>
        <dbReference type="SAM" id="MobiDB-lite"/>
    </source>
</evidence>
<keyword evidence="5" id="KW-1185">Reference proteome</keyword>
<dbReference type="CDD" id="cd00118">
    <property type="entry name" value="LysM"/>
    <property type="match status" value="3"/>
</dbReference>
<proteinExistence type="predicted"/>
<dbReference type="InterPro" id="IPR036779">
    <property type="entry name" value="LysM_dom_sf"/>
</dbReference>
<organism evidence="4 5">
    <name type="scientific">Alistipes ihumii AP11</name>
    <dbReference type="NCBI Taxonomy" id="1211813"/>
    <lineage>
        <taxon>Bacteria</taxon>
        <taxon>Pseudomonadati</taxon>
        <taxon>Bacteroidota</taxon>
        <taxon>Bacteroidia</taxon>
        <taxon>Bacteroidales</taxon>
        <taxon>Rikenellaceae</taxon>
        <taxon>Alistipes</taxon>
    </lineage>
</organism>
<feature type="signal peptide" evidence="2">
    <location>
        <begin position="1"/>
        <end position="20"/>
    </location>
</feature>
<dbReference type="Gene3D" id="3.10.350.10">
    <property type="entry name" value="LysM domain"/>
    <property type="match status" value="3"/>
</dbReference>
<dbReference type="Proteomes" id="UP001059295">
    <property type="component" value="Chromosome"/>
</dbReference>
<dbReference type="SMART" id="SM00257">
    <property type="entry name" value="LysM"/>
    <property type="match status" value="3"/>
</dbReference>
<evidence type="ECO:0000259" key="3">
    <source>
        <dbReference type="PROSITE" id="PS51782"/>
    </source>
</evidence>
<dbReference type="GeneID" id="82890765"/>